<dbReference type="Proteomes" id="UP000823636">
    <property type="component" value="Unassembled WGS sequence"/>
</dbReference>
<gene>
    <name evidence="1" type="ORF">IAC54_00965</name>
</gene>
<reference evidence="1" key="2">
    <citation type="journal article" date="2021" name="PeerJ">
        <title>Extensive microbial diversity within the chicken gut microbiome revealed by metagenomics and culture.</title>
        <authorList>
            <person name="Gilroy R."/>
            <person name="Ravi A."/>
            <person name="Getino M."/>
            <person name="Pursley I."/>
            <person name="Horton D.L."/>
            <person name="Alikhan N.F."/>
            <person name="Baker D."/>
            <person name="Gharbi K."/>
            <person name="Hall N."/>
            <person name="Watson M."/>
            <person name="Adriaenssens E.M."/>
            <person name="Foster-Nyarko E."/>
            <person name="Jarju S."/>
            <person name="Secka A."/>
            <person name="Antonio M."/>
            <person name="Oren A."/>
            <person name="Chaudhuri R.R."/>
            <person name="La Ragione R."/>
            <person name="Hildebrand F."/>
            <person name="Pallen M.J."/>
        </authorList>
    </citation>
    <scope>NUCLEOTIDE SEQUENCE</scope>
    <source>
        <strain evidence="1">G3-4614</strain>
    </source>
</reference>
<reference evidence="1" key="1">
    <citation type="submission" date="2020-10" db="EMBL/GenBank/DDBJ databases">
        <authorList>
            <person name="Gilroy R."/>
        </authorList>
    </citation>
    <scope>NUCLEOTIDE SEQUENCE</scope>
    <source>
        <strain evidence="1">G3-4614</strain>
    </source>
</reference>
<comment type="caution">
    <text evidence="1">The sequence shown here is derived from an EMBL/GenBank/DDBJ whole genome shotgun (WGS) entry which is preliminary data.</text>
</comment>
<accession>A0A9D9E1D2</accession>
<sequence length="77" mass="8989">MNMPIDIPHELYEDEIVTFLADRYRTSADNIVDWFLVQDGLIDDPDSKNRLLRLEENEMEMLRGLMRSMPFAGKSGI</sequence>
<dbReference type="EMBL" id="JADIMW010000008">
    <property type="protein sequence ID" value="MBO8437456.1"/>
    <property type="molecule type" value="Genomic_DNA"/>
</dbReference>
<evidence type="ECO:0000313" key="1">
    <source>
        <dbReference type="EMBL" id="MBO8437456.1"/>
    </source>
</evidence>
<evidence type="ECO:0000313" key="2">
    <source>
        <dbReference type="Proteomes" id="UP000823636"/>
    </source>
</evidence>
<organism evidence="1 2">
    <name type="scientific">Candidatus Caccoplasma merdipullorum</name>
    <dbReference type="NCBI Taxonomy" id="2840718"/>
    <lineage>
        <taxon>Bacteria</taxon>
        <taxon>Pseudomonadati</taxon>
        <taxon>Bacteroidota</taxon>
        <taxon>Bacteroidia</taxon>
        <taxon>Bacteroidales</taxon>
        <taxon>Bacteroidaceae</taxon>
        <taxon>Bacteroidaceae incertae sedis</taxon>
        <taxon>Candidatus Caccoplasma</taxon>
    </lineage>
</organism>
<name>A0A9D9E1D2_9BACT</name>
<dbReference type="AlphaFoldDB" id="A0A9D9E1D2"/>
<proteinExistence type="predicted"/>
<protein>
    <submittedName>
        <fullName evidence="1">Uncharacterized protein</fullName>
    </submittedName>
</protein>